<keyword evidence="4" id="KW-0963">Cytoplasm</keyword>
<dbReference type="PROSITE" id="PS50862">
    <property type="entry name" value="AA_TRNA_LIGASE_II"/>
    <property type="match status" value="1"/>
</dbReference>
<dbReference type="STRING" id="765440.A0A0C3F370"/>
<comment type="subcellular location">
    <subcellularLocation>
        <location evidence="1">Cytoplasm</location>
    </subcellularLocation>
</comment>
<reference evidence="15" key="2">
    <citation type="submission" date="2015-01" db="EMBL/GenBank/DDBJ databases">
        <title>Evolutionary Origins and Diversification of the Mycorrhizal Mutualists.</title>
        <authorList>
            <consortium name="DOE Joint Genome Institute"/>
            <consortium name="Mycorrhizal Genomics Consortium"/>
            <person name="Kohler A."/>
            <person name="Kuo A."/>
            <person name="Nagy L.G."/>
            <person name="Floudas D."/>
            <person name="Copeland A."/>
            <person name="Barry K.W."/>
            <person name="Cichocki N."/>
            <person name="Veneault-Fourrey C."/>
            <person name="LaButti K."/>
            <person name="Lindquist E.A."/>
            <person name="Lipzen A."/>
            <person name="Lundell T."/>
            <person name="Morin E."/>
            <person name="Murat C."/>
            <person name="Riley R."/>
            <person name="Ohm R."/>
            <person name="Sun H."/>
            <person name="Tunlid A."/>
            <person name="Henrissat B."/>
            <person name="Grigoriev I.V."/>
            <person name="Hibbett D.S."/>
            <person name="Martin F."/>
        </authorList>
    </citation>
    <scope>NUCLEOTIDE SEQUENCE [LARGE SCALE GENOMIC DNA]</scope>
    <source>
        <strain evidence="15">F 1598</strain>
    </source>
</reference>
<dbReference type="PANTHER" id="PTHR43450">
    <property type="entry name" value="ASPARTYL-TRNA SYNTHETASE"/>
    <property type="match status" value="1"/>
</dbReference>
<dbReference type="GO" id="GO:0005524">
    <property type="term" value="F:ATP binding"/>
    <property type="evidence" value="ECO:0007669"/>
    <property type="project" value="UniProtKB-KW"/>
</dbReference>
<dbReference type="CDD" id="cd00776">
    <property type="entry name" value="AsxRS_core"/>
    <property type="match status" value="1"/>
</dbReference>
<proteinExistence type="inferred from homology"/>
<dbReference type="CDD" id="cd04320">
    <property type="entry name" value="AspRS_cyto_N"/>
    <property type="match status" value="1"/>
</dbReference>
<dbReference type="NCBIfam" id="TIGR00458">
    <property type="entry name" value="aspS_nondisc"/>
    <property type="match status" value="1"/>
</dbReference>
<dbReference type="InterPro" id="IPR024320">
    <property type="entry name" value="LPG_synthase_C"/>
</dbReference>
<gene>
    <name evidence="14" type="ORF">PILCRDRAFT_571361</name>
</gene>
<dbReference type="HOGENOM" id="CLU_004553_1_2_1"/>
<name>A0A0C3F370_PILCF</name>
<dbReference type="GO" id="GO:0004815">
    <property type="term" value="F:aspartate-tRNA ligase activity"/>
    <property type="evidence" value="ECO:0007669"/>
    <property type="project" value="UniProtKB-EC"/>
</dbReference>
<feature type="compositionally biased region" description="Low complexity" evidence="12">
    <location>
        <begin position="26"/>
        <end position="41"/>
    </location>
</feature>
<evidence type="ECO:0000256" key="3">
    <source>
        <dbReference type="ARBA" id="ARBA00012841"/>
    </source>
</evidence>
<feature type="compositionally biased region" description="Basic and acidic residues" evidence="12">
    <location>
        <begin position="934"/>
        <end position="943"/>
    </location>
</feature>
<keyword evidence="8" id="KW-0648">Protein biosynthesis</keyword>
<protein>
    <recommendedName>
        <fullName evidence="11">Probable aspartate--tRNA ligase, cytoplasmic</fullName>
        <ecNumber evidence="3">6.1.1.12</ecNumber>
    </recommendedName>
</protein>
<dbReference type="PRINTS" id="PR01042">
    <property type="entry name" value="TRNASYNTHASP"/>
</dbReference>
<sequence>MPSHINAILDLVKSPIRSLQGDKPSRGVANAASASSVSSRSSAERKRIAAETKQLDKEEKVVKRELAKLTKEKEVVEKHDRDPARERYGVLLHAGHEVKDDLPRGDFRTIRNVVGQCIMFRARVQNIRPMSAKLAFIVFRQQLLTVQGVLCATDEEGGISENMVRWAEKLPKETIVLVEGFVRDAQQEVISTEVHRFEMDVLKLHVISEVTDVPAWTVAEASRSVELDDDEEGDSDVVHTGRIAGISLQSRLQHRAMDLRTPTNQAIFRVQALVCRYARSYLDDRGFIEIHTTKLQPAATESGSGVFKVDYFQRAAYLAQSPQLAKETCISADFERVYEIGPVFRAENSNTHRHMTEFTGIDIEMAIERSYLEARSLIDGMLKHVFRSILQNHQPELDKVKRQFPHDDLVFPDDTVILDFHDGIRLLKDDGWTEGGEELDEYEDLSRRGEVRLGQLVKEKYNTDYYILDKFPLDVRPFYTMPDPDDPRLSNSFDIFVRGEEILSGGQRLHSAYELEKQLEEACINPEEMRDYVNAFRWGMPPHAGGGIGLERLVMLFLKLSNLCNASLFPRDPKSFPDAASAAGIHIHNDVELPHVTNVVGFDEPTVVSQDDMKKPDHPPLEDLIARHGDSTHTAWTDPGYKVWRHDKTGAAIGYIHSHGHSVSWGYPLCPYANLSEVIIAYVAWLGEKDLKPIWLNVDARTEKILADELDWRALSVTADQRIRCSDPATYGNKNVHRKVHAAERAGMTVQIITGEISDDLREEIDKGIREWQSSRAGTQVHTTMVRPWADCRHRSYFVGRDKDGKACGLISIAKLAPEHGYQIKWALAFPNSPQGTSEKLLSYVIDEMRNAGVVVATFGAGAKDTLEVIDNIRGIKAKLLSQVYQAIVSSFSLTNKSRYREKFGAFEDPLYICYPNGSLGLQGVEAIMGSVKDPQKNRDKRNAMLGNSKSPSDSSPSGSSTVVSINSTKRKLKEIDENAAESHPFSTGT</sequence>
<dbReference type="InterPro" id="IPR045864">
    <property type="entry name" value="aa-tRNA-synth_II/BPL/LPL"/>
</dbReference>
<evidence type="ECO:0000256" key="11">
    <source>
        <dbReference type="ARBA" id="ARBA00070516"/>
    </source>
</evidence>
<evidence type="ECO:0000256" key="2">
    <source>
        <dbReference type="ARBA" id="ARBA00005312"/>
    </source>
</evidence>
<evidence type="ECO:0000313" key="15">
    <source>
        <dbReference type="Proteomes" id="UP000054166"/>
    </source>
</evidence>
<feature type="compositionally biased region" description="Low complexity" evidence="12">
    <location>
        <begin position="947"/>
        <end position="968"/>
    </location>
</feature>
<dbReference type="Gene3D" id="2.40.50.140">
    <property type="entry name" value="Nucleic acid-binding proteins"/>
    <property type="match status" value="1"/>
</dbReference>
<dbReference type="InterPro" id="IPR004364">
    <property type="entry name" value="Aa-tRNA-synt_II"/>
</dbReference>
<dbReference type="Pfam" id="PF09924">
    <property type="entry name" value="LPG_synthase_C"/>
    <property type="match status" value="1"/>
</dbReference>
<dbReference type="EC" id="6.1.1.12" evidence="3"/>
<feature type="region of interest" description="Disordered" evidence="12">
    <location>
        <begin position="933"/>
        <end position="990"/>
    </location>
</feature>
<feature type="domain" description="Aminoacyl-transfer RNA synthetases class-II family profile" evidence="13">
    <location>
        <begin position="268"/>
        <end position="570"/>
    </location>
</feature>
<feature type="compositionally biased region" description="Basic and acidic residues" evidence="12">
    <location>
        <begin position="42"/>
        <end position="52"/>
    </location>
</feature>
<dbReference type="SUPFAM" id="SSF50249">
    <property type="entry name" value="Nucleic acid-binding proteins"/>
    <property type="match status" value="1"/>
</dbReference>
<dbReference type="AlphaFoldDB" id="A0A0C3F370"/>
<dbReference type="EMBL" id="KN833011">
    <property type="protein sequence ID" value="KIM79195.1"/>
    <property type="molecule type" value="Genomic_DNA"/>
</dbReference>
<feature type="region of interest" description="Disordered" evidence="12">
    <location>
        <begin position="19"/>
        <end position="52"/>
    </location>
</feature>
<evidence type="ECO:0000256" key="1">
    <source>
        <dbReference type="ARBA" id="ARBA00004496"/>
    </source>
</evidence>
<organism evidence="14 15">
    <name type="scientific">Piloderma croceum (strain F 1598)</name>
    <dbReference type="NCBI Taxonomy" id="765440"/>
    <lineage>
        <taxon>Eukaryota</taxon>
        <taxon>Fungi</taxon>
        <taxon>Dikarya</taxon>
        <taxon>Basidiomycota</taxon>
        <taxon>Agaricomycotina</taxon>
        <taxon>Agaricomycetes</taxon>
        <taxon>Agaricomycetidae</taxon>
        <taxon>Atheliales</taxon>
        <taxon>Atheliaceae</taxon>
        <taxon>Piloderma</taxon>
    </lineage>
</organism>
<reference evidence="14 15" key="1">
    <citation type="submission" date="2014-04" db="EMBL/GenBank/DDBJ databases">
        <authorList>
            <consortium name="DOE Joint Genome Institute"/>
            <person name="Kuo A."/>
            <person name="Tarkka M."/>
            <person name="Buscot F."/>
            <person name="Kohler A."/>
            <person name="Nagy L.G."/>
            <person name="Floudas D."/>
            <person name="Copeland A."/>
            <person name="Barry K.W."/>
            <person name="Cichocki N."/>
            <person name="Veneault-Fourrey C."/>
            <person name="LaButti K."/>
            <person name="Lindquist E.A."/>
            <person name="Lipzen A."/>
            <person name="Lundell T."/>
            <person name="Morin E."/>
            <person name="Murat C."/>
            <person name="Sun H."/>
            <person name="Tunlid A."/>
            <person name="Henrissat B."/>
            <person name="Grigoriev I.V."/>
            <person name="Hibbett D.S."/>
            <person name="Martin F."/>
            <person name="Nordberg H.P."/>
            <person name="Cantor M.N."/>
            <person name="Hua S.X."/>
        </authorList>
    </citation>
    <scope>NUCLEOTIDE SEQUENCE [LARGE SCALE GENOMIC DNA]</scope>
    <source>
        <strain evidence="14 15">F 1598</strain>
    </source>
</reference>
<comment type="catalytic activity">
    <reaction evidence="10">
        <text>tRNA(Asp) + L-aspartate + ATP = L-aspartyl-tRNA(Asp) + AMP + diphosphate</text>
        <dbReference type="Rhea" id="RHEA:19649"/>
        <dbReference type="Rhea" id="RHEA-COMP:9660"/>
        <dbReference type="Rhea" id="RHEA-COMP:9678"/>
        <dbReference type="ChEBI" id="CHEBI:29991"/>
        <dbReference type="ChEBI" id="CHEBI:30616"/>
        <dbReference type="ChEBI" id="CHEBI:33019"/>
        <dbReference type="ChEBI" id="CHEBI:78442"/>
        <dbReference type="ChEBI" id="CHEBI:78516"/>
        <dbReference type="ChEBI" id="CHEBI:456215"/>
        <dbReference type="EC" id="6.1.1.12"/>
    </reaction>
</comment>
<keyword evidence="9" id="KW-0030">Aminoacyl-tRNA synthetase</keyword>
<dbReference type="PANTHER" id="PTHR43450:SF2">
    <property type="entry name" value="ASPARTATE--TRNA LIGASE"/>
    <property type="match status" value="1"/>
</dbReference>
<evidence type="ECO:0000256" key="10">
    <source>
        <dbReference type="ARBA" id="ARBA00047904"/>
    </source>
</evidence>
<dbReference type="HAMAP" id="MF_02075">
    <property type="entry name" value="Asp_tRNA_synth_type2"/>
    <property type="match status" value="1"/>
</dbReference>
<evidence type="ECO:0000256" key="5">
    <source>
        <dbReference type="ARBA" id="ARBA00022598"/>
    </source>
</evidence>
<evidence type="ECO:0000256" key="9">
    <source>
        <dbReference type="ARBA" id="ARBA00023146"/>
    </source>
</evidence>
<dbReference type="OrthoDB" id="372395at2759"/>
<dbReference type="InterPro" id="IPR002312">
    <property type="entry name" value="Asp/Asn-tRNA-synth_IIb"/>
</dbReference>
<dbReference type="Gene3D" id="3.30.930.10">
    <property type="entry name" value="Bira Bifunctional Protein, Domain 2"/>
    <property type="match status" value="1"/>
</dbReference>
<dbReference type="GO" id="GO:0006422">
    <property type="term" value="P:aspartyl-tRNA aminoacylation"/>
    <property type="evidence" value="ECO:0007669"/>
    <property type="project" value="InterPro"/>
</dbReference>
<dbReference type="GO" id="GO:0017101">
    <property type="term" value="C:aminoacyl-tRNA synthetase multienzyme complex"/>
    <property type="evidence" value="ECO:0007669"/>
    <property type="project" value="TreeGrafter"/>
</dbReference>
<dbReference type="GO" id="GO:0005829">
    <property type="term" value="C:cytosol"/>
    <property type="evidence" value="ECO:0007669"/>
    <property type="project" value="TreeGrafter"/>
</dbReference>
<dbReference type="FunFam" id="3.30.930.10:FF:000038">
    <property type="entry name" value="Aspartate--tRNA ligase"/>
    <property type="match status" value="1"/>
</dbReference>
<keyword evidence="15" id="KW-1185">Reference proteome</keyword>
<dbReference type="InterPro" id="IPR004523">
    <property type="entry name" value="Asp-tRNA_synthase_2"/>
</dbReference>
<dbReference type="Proteomes" id="UP000054166">
    <property type="component" value="Unassembled WGS sequence"/>
</dbReference>
<evidence type="ECO:0000256" key="8">
    <source>
        <dbReference type="ARBA" id="ARBA00022917"/>
    </source>
</evidence>
<evidence type="ECO:0000259" key="13">
    <source>
        <dbReference type="PROSITE" id="PS50862"/>
    </source>
</evidence>
<evidence type="ECO:0000256" key="7">
    <source>
        <dbReference type="ARBA" id="ARBA00022840"/>
    </source>
</evidence>
<keyword evidence="6" id="KW-0547">Nucleotide-binding</keyword>
<dbReference type="InParanoid" id="A0A0C3F370"/>
<dbReference type="Pfam" id="PF00152">
    <property type="entry name" value="tRNA-synt_2"/>
    <property type="match status" value="1"/>
</dbReference>
<accession>A0A0C3F370</accession>
<dbReference type="SUPFAM" id="SSF55681">
    <property type="entry name" value="Class II aaRS and biotin synthetases"/>
    <property type="match status" value="1"/>
</dbReference>
<evidence type="ECO:0000256" key="6">
    <source>
        <dbReference type="ARBA" id="ARBA00022741"/>
    </source>
</evidence>
<evidence type="ECO:0000256" key="12">
    <source>
        <dbReference type="SAM" id="MobiDB-lite"/>
    </source>
</evidence>
<keyword evidence="7" id="KW-0067">ATP-binding</keyword>
<dbReference type="InterPro" id="IPR012340">
    <property type="entry name" value="NA-bd_OB-fold"/>
</dbReference>
<keyword evidence="5" id="KW-0436">Ligase</keyword>
<dbReference type="GO" id="GO:0003723">
    <property type="term" value="F:RNA binding"/>
    <property type="evidence" value="ECO:0007669"/>
    <property type="project" value="TreeGrafter"/>
</dbReference>
<comment type="similarity">
    <text evidence="2">Belongs to the class-II aminoacyl-tRNA synthetase family. Type 2 subfamily.</text>
</comment>
<dbReference type="InterPro" id="IPR006195">
    <property type="entry name" value="aa-tRNA-synth_II"/>
</dbReference>
<evidence type="ECO:0000313" key="14">
    <source>
        <dbReference type="EMBL" id="KIM79195.1"/>
    </source>
</evidence>
<evidence type="ECO:0000256" key="4">
    <source>
        <dbReference type="ARBA" id="ARBA00022490"/>
    </source>
</evidence>